<dbReference type="EMBL" id="JEMB01000851">
    <property type="protein sequence ID" value="KYF93040.1"/>
    <property type="molecule type" value="Genomic_DNA"/>
</dbReference>
<proteinExistence type="predicted"/>
<reference evidence="1 2" key="1">
    <citation type="submission" date="2014-02" db="EMBL/GenBank/DDBJ databases">
        <title>The small core and large imbalanced accessory genome model reveals a collaborative survival strategy of Sorangium cellulosum strains in nature.</title>
        <authorList>
            <person name="Han K."/>
            <person name="Peng R."/>
            <person name="Blom J."/>
            <person name="Li Y.-Z."/>
        </authorList>
    </citation>
    <scope>NUCLEOTIDE SEQUENCE [LARGE SCALE GENOMIC DNA]</scope>
    <source>
        <strain evidence="1 2">So0011-07</strain>
    </source>
</reference>
<dbReference type="AlphaFoldDB" id="A0A150SKX8"/>
<dbReference type="InterPro" id="IPR021815">
    <property type="entry name" value="TsiV"/>
</dbReference>
<evidence type="ECO:0000313" key="1">
    <source>
        <dbReference type="EMBL" id="KYF93040.1"/>
    </source>
</evidence>
<protein>
    <recommendedName>
        <fullName evidence="3">DUF3396 domain-containing protein</fullName>
    </recommendedName>
</protein>
<sequence length="289" mass="32772">MRIGLLATVFFEQPWTRAVRDAVAVAAEDYLQEFREHLRWSKQSKTGRLYPIDSGRVPSPSEWLPQHKESESWSLGFHGGELATDTSEFQVSAFGPNSIKRGVGFFQVYLPLLWFSEHRGTFPGFVLKICERIKPLSGYGGVGVLEALDLGTSDRFQPAVRELAERFPGLEIEDRIGHCTHLTDGIKGVDWLTILGDRWIEAAGGIDYLRIRLDDNFTFYPYDSGLMIQAGHKPQIGDVQANRWPEHYVTLAKLLKKIQIAKHYAFHLGGPGRMDMEASMAWLFRFDGK</sequence>
<accession>A0A150SKX8</accession>
<dbReference type="Pfam" id="PF11876">
    <property type="entry name" value="TsiV"/>
    <property type="match status" value="1"/>
</dbReference>
<evidence type="ECO:0008006" key="3">
    <source>
        <dbReference type="Google" id="ProtNLM"/>
    </source>
</evidence>
<gene>
    <name evidence="1" type="ORF">BE17_08090</name>
</gene>
<evidence type="ECO:0000313" key="2">
    <source>
        <dbReference type="Proteomes" id="UP000075635"/>
    </source>
</evidence>
<dbReference type="Proteomes" id="UP000075635">
    <property type="component" value="Unassembled WGS sequence"/>
</dbReference>
<name>A0A150SKX8_SORCE</name>
<comment type="caution">
    <text evidence="1">The sequence shown here is derived from an EMBL/GenBank/DDBJ whole genome shotgun (WGS) entry which is preliminary data.</text>
</comment>
<organism evidence="1 2">
    <name type="scientific">Sorangium cellulosum</name>
    <name type="common">Polyangium cellulosum</name>
    <dbReference type="NCBI Taxonomy" id="56"/>
    <lineage>
        <taxon>Bacteria</taxon>
        <taxon>Pseudomonadati</taxon>
        <taxon>Myxococcota</taxon>
        <taxon>Polyangia</taxon>
        <taxon>Polyangiales</taxon>
        <taxon>Polyangiaceae</taxon>
        <taxon>Sorangium</taxon>
    </lineage>
</organism>